<dbReference type="Proteomes" id="UP000183031">
    <property type="component" value="Unassembled WGS sequence"/>
</dbReference>
<evidence type="ECO:0000313" key="5">
    <source>
        <dbReference type="EMBL" id="SCX76898.1"/>
    </source>
</evidence>
<dbReference type="Pfam" id="PF00132">
    <property type="entry name" value="Hexapep"/>
    <property type="match status" value="1"/>
</dbReference>
<keyword evidence="4" id="KW-0012">Acyltransferase</keyword>
<name>A0A1G5AG62_9GAMM</name>
<keyword evidence="3" id="KW-0677">Repeat</keyword>
<reference evidence="5 6" key="1">
    <citation type="submission" date="2016-10" db="EMBL/GenBank/DDBJ databases">
        <authorList>
            <person name="Varghese N."/>
            <person name="Submissions S."/>
        </authorList>
    </citation>
    <scope>NUCLEOTIDE SEQUENCE [LARGE SCALE GENOMIC DNA]</scope>
    <source>
        <strain evidence="5 6">CGMCC 1.6853</strain>
    </source>
</reference>
<dbReference type="SUPFAM" id="SSF51161">
    <property type="entry name" value="Trimeric LpxA-like enzymes"/>
    <property type="match status" value="1"/>
</dbReference>
<dbReference type="RefSeq" id="WP_033633295.1">
    <property type="nucleotide sequence ID" value="NZ_CBCSIN010000001.1"/>
</dbReference>
<proteinExistence type="inferred from homology"/>
<organism evidence="5 6">
    <name type="scientific">Serratia nematodiphila</name>
    <dbReference type="NCBI Taxonomy" id="458197"/>
    <lineage>
        <taxon>Bacteria</taxon>
        <taxon>Pseudomonadati</taxon>
        <taxon>Pseudomonadota</taxon>
        <taxon>Gammaproteobacteria</taxon>
        <taxon>Enterobacterales</taxon>
        <taxon>Yersiniaceae</taxon>
        <taxon>Serratia</taxon>
    </lineage>
</organism>
<dbReference type="Gene3D" id="2.160.10.10">
    <property type="entry name" value="Hexapeptide repeat proteins"/>
    <property type="match status" value="1"/>
</dbReference>
<dbReference type="Pfam" id="PF14602">
    <property type="entry name" value="Hexapep_2"/>
    <property type="match status" value="1"/>
</dbReference>
<dbReference type="CDD" id="cd03354">
    <property type="entry name" value="LbH_SAT"/>
    <property type="match status" value="1"/>
</dbReference>
<keyword evidence="6" id="KW-1185">Reference proteome</keyword>
<dbReference type="EMBL" id="FMUT01000002">
    <property type="protein sequence ID" value="SCX76898.1"/>
    <property type="molecule type" value="Genomic_DNA"/>
</dbReference>
<keyword evidence="2" id="KW-0808">Transferase</keyword>
<comment type="caution">
    <text evidence="5">The sequence shown here is derived from an EMBL/GenBank/DDBJ whole genome shotgun (WGS) entry which is preliminary data.</text>
</comment>
<evidence type="ECO:0000313" key="6">
    <source>
        <dbReference type="Proteomes" id="UP000183031"/>
    </source>
</evidence>
<dbReference type="InterPro" id="IPR045304">
    <property type="entry name" value="LbH_SAT"/>
</dbReference>
<dbReference type="InterPro" id="IPR011004">
    <property type="entry name" value="Trimer_LpxA-like_sf"/>
</dbReference>
<dbReference type="InterPro" id="IPR018357">
    <property type="entry name" value="Hexapep_transf_CS"/>
</dbReference>
<evidence type="ECO:0000256" key="4">
    <source>
        <dbReference type="ARBA" id="ARBA00023315"/>
    </source>
</evidence>
<evidence type="ECO:0000256" key="3">
    <source>
        <dbReference type="ARBA" id="ARBA00022737"/>
    </source>
</evidence>
<protein>
    <submittedName>
        <fullName evidence="5">Serine O-acetyltransferase</fullName>
    </submittedName>
</protein>
<accession>A0A1G5AG62</accession>
<evidence type="ECO:0000256" key="1">
    <source>
        <dbReference type="ARBA" id="ARBA00007274"/>
    </source>
</evidence>
<sequence length="201" mass="22470">MRAETKYKIYADFFRASRKSGIARLIKSLFQQNYVGFNYIFTLRLHSDFHAKKRNIFERLCFRLLVKNLKRLQIKYGIEIPHQASIGEGLLIPHFGGIVIHPNVKIGKNCTILQGVTIGNNLFKSREDVATIGDNVTIAAGAKIVGPVTIGDNVTIGANSVVTSDIEPNCIVAGMPAKIISRKESIVLNTDYLSFDEYQKR</sequence>
<dbReference type="InterPro" id="IPR001451">
    <property type="entry name" value="Hexapep"/>
</dbReference>
<dbReference type="PROSITE" id="PS00101">
    <property type="entry name" value="HEXAPEP_TRANSFERASES"/>
    <property type="match status" value="1"/>
</dbReference>
<dbReference type="PANTHER" id="PTHR42811">
    <property type="entry name" value="SERINE ACETYLTRANSFERASE"/>
    <property type="match status" value="1"/>
</dbReference>
<comment type="similarity">
    <text evidence="1">Belongs to the transferase hexapeptide repeat family.</text>
</comment>
<evidence type="ECO:0000256" key="2">
    <source>
        <dbReference type="ARBA" id="ARBA00022679"/>
    </source>
</evidence>
<gene>
    <name evidence="5" type="ORF">SAMN02927935_00033</name>
</gene>